<reference evidence="2 3" key="1">
    <citation type="submission" date="2019-09" db="EMBL/GenBank/DDBJ databases">
        <title>Whole genome sequences of isolates from the Mars Exploration Rovers.</title>
        <authorList>
            <person name="Seuylemezian A."/>
            <person name="Vaishampayan P."/>
        </authorList>
    </citation>
    <scope>NUCLEOTIDE SEQUENCE [LARGE SCALE GENOMIC DNA]</scope>
    <source>
        <strain evidence="2 3">MER_TA_151</strain>
    </source>
</reference>
<keyword evidence="1" id="KW-0812">Transmembrane</keyword>
<comment type="caution">
    <text evidence="2">The sequence shown here is derived from an EMBL/GenBank/DDBJ whole genome shotgun (WGS) entry which is preliminary data.</text>
</comment>
<feature type="transmembrane region" description="Helical" evidence="1">
    <location>
        <begin position="41"/>
        <end position="65"/>
    </location>
</feature>
<feature type="transmembrane region" description="Helical" evidence="1">
    <location>
        <begin position="18"/>
        <end position="35"/>
    </location>
</feature>
<proteinExistence type="predicted"/>
<dbReference type="OrthoDB" id="1936187at2"/>
<protein>
    <submittedName>
        <fullName evidence="2">Uncharacterized protein</fullName>
    </submittedName>
</protein>
<dbReference type="Proteomes" id="UP000326671">
    <property type="component" value="Unassembled WGS sequence"/>
</dbReference>
<dbReference type="EMBL" id="VYKL01000018">
    <property type="protein sequence ID" value="KAA9023974.1"/>
    <property type="molecule type" value="Genomic_DNA"/>
</dbReference>
<name>A0A5J5HRM9_9BACI</name>
<evidence type="ECO:0000313" key="3">
    <source>
        <dbReference type="Proteomes" id="UP000326671"/>
    </source>
</evidence>
<gene>
    <name evidence="2" type="ORF">F4V44_12650</name>
</gene>
<accession>A0A5J5HRM9</accession>
<sequence>MTYFVIYQLIGFIRSLKFIPPTVFFLTWIFILYAYNNAPILSSYGVSSIALYLVMTWITMTIFTLEADSEKHILFSQLGR</sequence>
<organism evidence="2 3">
    <name type="scientific">Niallia endozanthoxylica</name>
    <dbReference type="NCBI Taxonomy" id="2036016"/>
    <lineage>
        <taxon>Bacteria</taxon>
        <taxon>Bacillati</taxon>
        <taxon>Bacillota</taxon>
        <taxon>Bacilli</taxon>
        <taxon>Bacillales</taxon>
        <taxon>Bacillaceae</taxon>
        <taxon>Niallia</taxon>
    </lineage>
</organism>
<keyword evidence="1" id="KW-0472">Membrane</keyword>
<keyword evidence="3" id="KW-1185">Reference proteome</keyword>
<evidence type="ECO:0000313" key="2">
    <source>
        <dbReference type="EMBL" id="KAA9023974.1"/>
    </source>
</evidence>
<dbReference type="AlphaFoldDB" id="A0A5J5HRM9"/>
<dbReference type="RefSeq" id="WP_150440374.1">
    <property type="nucleotide sequence ID" value="NZ_VYKL01000018.1"/>
</dbReference>
<keyword evidence="1" id="KW-1133">Transmembrane helix</keyword>
<evidence type="ECO:0000256" key="1">
    <source>
        <dbReference type="SAM" id="Phobius"/>
    </source>
</evidence>